<gene>
    <name evidence="3" type="ORF">ACFPN5_05125</name>
</gene>
<sequence>MDKSLTARLQRFTAARFSPGEAFGLHLTLGVLALLLAMAGFARIAGAVVDGSPITEVDLRLAAWLHTHAHASDGLRTFLLGVTHLHSTPGVMALTAVAAYWLYRRGARDWMLTLLVTVPGGMLLNVAMKHTFERARPHFDEPILTLTTYSFPSGHSVAATLLYGLLACYFTRHARSWGARAAIITAACAMIALVAGSRLYLGAHYLSDVLAGMAEGCAWLAICVTGTATFRRRRAWREGRNQLHDT</sequence>
<name>A0ABW0L2H8_9BURK</name>
<reference evidence="4" key="1">
    <citation type="journal article" date="2019" name="Int. J. Syst. Evol. Microbiol.">
        <title>The Global Catalogue of Microorganisms (GCM) 10K type strain sequencing project: providing services to taxonomists for standard genome sequencing and annotation.</title>
        <authorList>
            <consortium name="The Broad Institute Genomics Platform"/>
            <consortium name="The Broad Institute Genome Sequencing Center for Infectious Disease"/>
            <person name="Wu L."/>
            <person name="Ma J."/>
        </authorList>
    </citation>
    <scope>NUCLEOTIDE SEQUENCE [LARGE SCALE GENOMIC DNA]</scope>
    <source>
        <strain evidence="4">KACC 12649</strain>
    </source>
</reference>
<feature type="transmembrane region" description="Helical" evidence="1">
    <location>
        <begin position="182"/>
        <end position="203"/>
    </location>
</feature>
<protein>
    <submittedName>
        <fullName evidence="3">Phosphatase PAP2 family protein</fullName>
    </submittedName>
</protein>
<dbReference type="InterPro" id="IPR036938">
    <property type="entry name" value="PAP2/HPO_sf"/>
</dbReference>
<feature type="transmembrane region" description="Helical" evidence="1">
    <location>
        <begin position="110"/>
        <end position="128"/>
    </location>
</feature>
<proteinExistence type="predicted"/>
<feature type="transmembrane region" description="Helical" evidence="1">
    <location>
        <begin position="148"/>
        <end position="170"/>
    </location>
</feature>
<feature type="transmembrane region" description="Helical" evidence="1">
    <location>
        <begin position="85"/>
        <end position="103"/>
    </location>
</feature>
<dbReference type="Gene3D" id="1.20.144.10">
    <property type="entry name" value="Phosphatidic acid phosphatase type 2/haloperoxidase"/>
    <property type="match status" value="2"/>
</dbReference>
<keyword evidence="1" id="KW-0812">Transmembrane</keyword>
<organism evidence="3 4">
    <name type="scientific">Massilia niabensis</name>
    <dbReference type="NCBI Taxonomy" id="544910"/>
    <lineage>
        <taxon>Bacteria</taxon>
        <taxon>Pseudomonadati</taxon>
        <taxon>Pseudomonadota</taxon>
        <taxon>Betaproteobacteria</taxon>
        <taxon>Burkholderiales</taxon>
        <taxon>Oxalobacteraceae</taxon>
        <taxon>Telluria group</taxon>
        <taxon>Massilia</taxon>
    </lineage>
</organism>
<keyword evidence="1" id="KW-0472">Membrane</keyword>
<dbReference type="InterPro" id="IPR000326">
    <property type="entry name" value="PAP2/HPO"/>
</dbReference>
<dbReference type="PANTHER" id="PTHR14969">
    <property type="entry name" value="SPHINGOSINE-1-PHOSPHATE PHOSPHOHYDROLASE"/>
    <property type="match status" value="1"/>
</dbReference>
<dbReference type="SUPFAM" id="SSF48317">
    <property type="entry name" value="Acid phosphatase/Vanadium-dependent haloperoxidase"/>
    <property type="match status" value="1"/>
</dbReference>
<dbReference type="Proteomes" id="UP001596050">
    <property type="component" value="Unassembled WGS sequence"/>
</dbReference>
<dbReference type="RefSeq" id="WP_379780774.1">
    <property type="nucleotide sequence ID" value="NZ_JBHSMU010000004.1"/>
</dbReference>
<dbReference type="CDD" id="cd03392">
    <property type="entry name" value="PAP2_like_2"/>
    <property type="match status" value="1"/>
</dbReference>
<dbReference type="Pfam" id="PF01569">
    <property type="entry name" value="PAP2"/>
    <property type="match status" value="1"/>
</dbReference>
<feature type="transmembrane region" description="Helical" evidence="1">
    <location>
        <begin position="209"/>
        <end position="230"/>
    </location>
</feature>
<feature type="transmembrane region" description="Helical" evidence="1">
    <location>
        <begin position="21"/>
        <end position="42"/>
    </location>
</feature>
<keyword evidence="4" id="KW-1185">Reference proteome</keyword>
<accession>A0ABW0L2H8</accession>
<feature type="domain" description="Phosphatidic acid phosphatase type 2/haloperoxidase" evidence="2">
    <location>
        <begin position="110"/>
        <end position="224"/>
    </location>
</feature>
<evidence type="ECO:0000313" key="3">
    <source>
        <dbReference type="EMBL" id="MFC5459188.1"/>
    </source>
</evidence>
<evidence type="ECO:0000313" key="4">
    <source>
        <dbReference type="Proteomes" id="UP001596050"/>
    </source>
</evidence>
<dbReference type="EMBL" id="JBHSMU010000004">
    <property type="protein sequence ID" value="MFC5459188.1"/>
    <property type="molecule type" value="Genomic_DNA"/>
</dbReference>
<evidence type="ECO:0000256" key="1">
    <source>
        <dbReference type="SAM" id="Phobius"/>
    </source>
</evidence>
<keyword evidence="1" id="KW-1133">Transmembrane helix</keyword>
<evidence type="ECO:0000259" key="2">
    <source>
        <dbReference type="SMART" id="SM00014"/>
    </source>
</evidence>
<dbReference type="PANTHER" id="PTHR14969:SF13">
    <property type="entry name" value="AT30094P"/>
    <property type="match status" value="1"/>
</dbReference>
<comment type="caution">
    <text evidence="3">The sequence shown here is derived from an EMBL/GenBank/DDBJ whole genome shotgun (WGS) entry which is preliminary data.</text>
</comment>
<dbReference type="SMART" id="SM00014">
    <property type="entry name" value="acidPPc"/>
    <property type="match status" value="1"/>
</dbReference>